<dbReference type="Pfam" id="PF02823">
    <property type="entry name" value="ATP-synt_DE_N"/>
    <property type="match status" value="1"/>
</dbReference>
<dbReference type="InterPro" id="IPR036771">
    <property type="entry name" value="ATPsynth_dsu/esu_N"/>
</dbReference>
<proteinExistence type="inferred from homology"/>
<evidence type="ECO:0000313" key="9">
    <source>
        <dbReference type="EMBL" id="PPK98656.1"/>
    </source>
</evidence>
<dbReference type="AlphaFoldDB" id="A0A2S6IWJ8"/>
<dbReference type="Gene3D" id="2.60.15.10">
    <property type="entry name" value="F0F1 ATP synthase delta/epsilon subunit, N-terminal"/>
    <property type="match status" value="1"/>
</dbReference>
<keyword evidence="7" id="KW-0375">Hydrogen ion transport</keyword>
<evidence type="ECO:0000256" key="3">
    <source>
        <dbReference type="ARBA" id="ARBA00022448"/>
    </source>
</evidence>
<dbReference type="OrthoDB" id="9791445at2"/>
<comment type="subcellular location">
    <subcellularLocation>
        <location evidence="1 7">Cell membrane</location>
        <topology evidence="1 7">Peripheral membrane protein</topology>
    </subcellularLocation>
</comment>
<organism evidence="9 10">
    <name type="scientific">Kineococcus xinjiangensis</name>
    <dbReference type="NCBI Taxonomy" id="512762"/>
    <lineage>
        <taxon>Bacteria</taxon>
        <taxon>Bacillati</taxon>
        <taxon>Actinomycetota</taxon>
        <taxon>Actinomycetes</taxon>
        <taxon>Kineosporiales</taxon>
        <taxon>Kineosporiaceae</taxon>
        <taxon>Kineococcus</taxon>
    </lineage>
</organism>
<feature type="domain" description="ATP synthase F1 complex delta/epsilon subunit N-terminal" evidence="8">
    <location>
        <begin position="3"/>
        <end position="80"/>
    </location>
</feature>
<dbReference type="HAMAP" id="MF_00530">
    <property type="entry name" value="ATP_synth_epsil_bac"/>
    <property type="match status" value="1"/>
</dbReference>
<protein>
    <recommendedName>
        <fullName evidence="7">ATP synthase epsilon chain</fullName>
    </recommendedName>
    <alternativeName>
        <fullName evidence="7">ATP synthase F1 sector epsilon subunit</fullName>
    </alternativeName>
    <alternativeName>
        <fullName evidence="7">F-ATPase epsilon subunit</fullName>
    </alternativeName>
</protein>
<dbReference type="CDD" id="cd12152">
    <property type="entry name" value="F1-ATPase_delta"/>
    <property type="match status" value="1"/>
</dbReference>
<name>A0A2S6IWJ8_9ACTN</name>
<evidence type="ECO:0000256" key="5">
    <source>
        <dbReference type="ARBA" id="ARBA00023136"/>
    </source>
</evidence>
<gene>
    <name evidence="7" type="primary">atpC</name>
    <name evidence="9" type="ORF">CLV92_101355</name>
</gene>
<comment type="subunit">
    <text evidence="7">F-type ATPases have 2 components, CF(1) - the catalytic core - and CF(0) - the membrane proton channel. CF(1) has five subunits: alpha(3), beta(3), gamma(1), delta(1), epsilon(1). CF(0) has three main subunits: a, b and c.</text>
</comment>
<keyword evidence="10" id="KW-1185">Reference proteome</keyword>
<dbReference type="NCBIfam" id="NF009977">
    <property type="entry name" value="PRK13442.1"/>
    <property type="match status" value="1"/>
</dbReference>
<evidence type="ECO:0000313" key="10">
    <source>
        <dbReference type="Proteomes" id="UP000239485"/>
    </source>
</evidence>
<dbReference type="RefSeq" id="WP_104431028.1">
    <property type="nucleotide sequence ID" value="NZ_PTJD01000001.1"/>
</dbReference>
<keyword evidence="6 7" id="KW-0139">CF(1)</keyword>
<evidence type="ECO:0000256" key="7">
    <source>
        <dbReference type="HAMAP-Rule" id="MF_00530"/>
    </source>
</evidence>
<dbReference type="GO" id="GO:0046933">
    <property type="term" value="F:proton-transporting ATP synthase activity, rotational mechanism"/>
    <property type="evidence" value="ECO:0007669"/>
    <property type="project" value="UniProtKB-UniRule"/>
</dbReference>
<keyword evidence="7" id="KW-0066">ATP synthesis</keyword>
<evidence type="ECO:0000256" key="4">
    <source>
        <dbReference type="ARBA" id="ARBA00023065"/>
    </source>
</evidence>
<evidence type="ECO:0000256" key="2">
    <source>
        <dbReference type="ARBA" id="ARBA00005712"/>
    </source>
</evidence>
<accession>A0A2S6IWJ8</accession>
<evidence type="ECO:0000259" key="8">
    <source>
        <dbReference type="Pfam" id="PF02823"/>
    </source>
</evidence>
<comment type="similarity">
    <text evidence="2 7">Belongs to the ATPase epsilon chain family.</text>
</comment>
<dbReference type="EMBL" id="PTJD01000001">
    <property type="protein sequence ID" value="PPK98656.1"/>
    <property type="molecule type" value="Genomic_DNA"/>
</dbReference>
<keyword evidence="3 7" id="KW-0813">Transport</keyword>
<dbReference type="Proteomes" id="UP000239485">
    <property type="component" value="Unassembled WGS sequence"/>
</dbReference>
<comment type="caution">
    <text evidence="9">The sequence shown here is derived from an EMBL/GenBank/DDBJ whole genome shotgun (WGS) entry which is preliminary data.</text>
</comment>
<sequence>MALQVELVAADRQVWSGEATMVRARTADGEIGIMAGHEPLLAILGSGEVVITAGGNGITAHVDGGFLSVDHDTVTLVAESVQVGGGSPATQSGH</sequence>
<keyword evidence="7" id="KW-1003">Cell membrane</keyword>
<dbReference type="GO" id="GO:0045259">
    <property type="term" value="C:proton-transporting ATP synthase complex"/>
    <property type="evidence" value="ECO:0007669"/>
    <property type="project" value="UniProtKB-KW"/>
</dbReference>
<comment type="function">
    <text evidence="7">Produces ATP from ADP in the presence of a proton gradient across the membrane.</text>
</comment>
<dbReference type="GO" id="GO:0005886">
    <property type="term" value="C:plasma membrane"/>
    <property type="evidence" value="ECO:0007669"/>
    <property type="project" value="UniProtKB-SubCell"/>
</dbReference>
<dbReference type="InterPro" id="IPR001469">
    <property type="entry name" value="ATP_synth_F1_dsu/esu"/>
</dbReference>
<keyword evidence="4 7" id="KW-0406">Ion transport</keyword>
<dbReference type="GO" id="GO:0005524">
    <property type="term" value="F:ATP binding"/>
    <property type="evidence" value="ECO:0007669"/>
    <property type="project" value="UniProtKB-UniRule"/>
</dbReference>
<dbReference type="SUPFAM" id="SSF51344">
    <property type="entry name" value="Epsilon subunit of F1F0-ATP synthase N-terminal domain"/>
    <property type="match status" value="1"/>
</dbReference>
<keyword evidence="5 7" id="KW-0472">Membrane</keyword>
<evidence type="ECO:0000256" key="6">
    <source>
        <dbReference type="ARBA" id="ARBA00023196"/>
    </source>
</evidence>
<dbReference type="InterPro" id="IPR020546">
    <property type="entry name" value="ATP_synth_F1_dsu/esu_N"/>
</dbReference>
<evidence type="ECO:0000256" key="1">
    <source>
        <dbReference type="ARBA" id="ARBA00004202"/>
    </source>
</evidence>
<reference evidence="9 10" key="1">
    <citation type="submission" date="2018-02" db="EMBL/GenBank/DDBJ databases">
        <title>Genomic Encyclopedia of Archaeal and Bacterial Type Strains, Phase II (KMG-II): from individual species to whole genera.</title>
        <authorList>
            <person name="Goeker M."/>
        </authorList>
    </citation>
    <scope>NUCLEOTIDE SEQUENCE [LARGE SCALE GENOMIC DNA]</scope>
    <source>
        <strain evidence="9 10">DSM 22857</strain>
    </source>
</reference>